<dbReference type="Pfam" id="PF02653">
    <property type="entry name" value="BPD_transp_2"/>
    <property type="match status" value="1"/>
</dbReference>
<dbReference type="PANTHER" id="PTHR32196:SF32">
    <property type="entry name" value="XYLOSE TRANSPORT SYSTEM PERMEASE PROTEIN XYLH"/>
    <property type="match status" value="1"/>
</dbReference>
<evidence type="ECO:0000256" key="3">
    <source>
        <dbReference type="ARBA" id="ARBA00022475"/>
    </source>
</evidence>
<evidence type="ECO:0000256" key="5">
    <source>
        <dbReference type="ARBA" id="ARBA00022597"/>
    </source>
</evidence>
<feature type="transmembrane region" description="Helical" evidence="11">
    <location>
        <begin position="125"/>
        <end position="148"/>
    </location>
</feature>
<feature type="transmembrane region" description="Helical" evidence="11">
    <location>
        <begin position="42"/>
        <end position="63"/>
    </location>
</feature>
<keyword evidence="8 11" id="KW-0472">Membrane</keyword>
<dbReference type="NCBIfam" id="NF040906">
    <property type="entry name" value="GguB"/>
    <property type="match status" value="1"/>
</dbReference>
<evidence type="ECO:0000256" key="4">
    <source>
        <dbReference type="ARBA" id="ARBA00022519"/>
    </source>
</evidence>
<keyword evidence="2" id="KW-0813">Transport</keyword>
<comment type="caution">
    <text evidence="12">The sequence shown here is derived from an EMBL/GenBank/DDBJ whole genome shotgun (WGS) entry which is preliminary data.</text>
</comment>
<accession>A0AAW5C7U3</accession>
<keyword evidence="6 11" id="KW-0812">Transmembrane</keyword>
<proteinExistence type="predicted"/>
<dbReference type="AlphaFoldDB" id="A0AAW5C7U3"/>
<keyword evidence="7 11" id="KW-1133">Transmembrane helix</keyword>
<keyword evidence="3" id="KW-1003">Cell membrane</keyword>
<evidence type="ECO:0000256" key="9">
    <source>
        <dbReference type="ARBA" id="ARBA00035611"/>
    </source>
</evidence>
<evidence type="ECO:0000256" key="10">
    <source>
        <dbReference type="ARBA" id="ARBA00035686"/>
    </source>
</evidence>
<protein>
    <recommendedName>
        <fullName evidence="10">Xylose transport system permease protein XylH</fullName>
    </recommendedName>
</protein>
<dbReference type="InterPro" id="IPR001851">
    <property type="entry name" value="ABC_transp_permease"/>
</dbReference>
<evidence type="ECO:0000256" key="2">
    <source>
        <dbReference type="ARBA" id="ARBA00022448"/>
    </source>
</evidence>
<reference evidence="13 14" key="1">
    <citation type="journal article" date="2020" name="Cell Host Microbe">
        <title>Functional and Genomic Variation between Human-Derived Isolates of Lachnospiraceae Reveals Inter- and Intra-Species Diversity.</title>
        <authorList>
            <person name="Sorbara M.T."/>
            <person name="Littmann E.R."/>
            <person name="Fontana E."/>
            <person name="Moody T.U."/>
            <person name="Kohout C.E."/>
            <person name="Gjonbalaj M."/>
            <person name="Eaton V."/>
            <person name="Seok R."/>
            <person name="Leiner I.M."/>
            <person name="Pamer E.G."/>
        </authorList>
    </citation>
    <scope>NUCLEOTIDE SEQUENCE [LARGE SCALE GENOMIC DNA]</scope>
    <source>
        <strain evidence="13 14">MSK.1.17</strain>
    </source>
</reference>
<dbReference type="CDD" id="cd06579">
    <property type="entry name" value="TM_PBP1_transp_AraH_like"/>
    <property type="match status" value="1"/>
</dbReference>
<comment type="subcellular location">
    <subcellularLocation>
        <location evidence="1">Cell membrane</location>
        <topology evidence="1">Multi-pass membrane protein</topology>
    </subcellularLocation>
</comment>
<evidence type="ECO:0000256" key="7">
    <source>
        <dbReference type="ARBA" id="ARBA00022989"/>
    </source>
</evidence>
<comment type="function">
    <text evidence="9">Part of the binding-protein-dependent transport system for D-xylose. Probably responsible for the translocation of the substrate across the membrane.</text>
</comment>
<evidence type="ECO:0000256" key="6">
    <source>
        <dbReference type="ARBA" id="ARBA00022692"/>
    </source>
</evidence>
<evidence type="ECO:0000256" key="1">
    <source>
        <dbReference type="ARBA" id="ARBA00004651"/>
    </source>
</evidence>
<keyword evidence="4" id="KW-0997">Cell inner membrane</keyword>
<evidence type="ECO:0000256" key="8">
    <source>
        <dbReference type="ARBA" id="ARBA00023136"/>
    </source>
</evidence>
<dbReference type="GO" id="GO:0022857">
    <property type="term" value="F:transmembrane transporter activity"/>
    <property type="evidence" value="ECO:0007669"/>
    <property type="project" value="InterPro"/>
</dbReference>
<evidence type="ECO:0000313" key="12">
    <source>
        <dbReference type="EMBL" id="MCG4748591.1"/>
    </source>
</evidence>
<feature type="transmembrane region" description="Helical" evidence="11">
    <location>
        <begin position="12"/>
        <end position="36"/>
    </location>
</feature>
<dbReference type="EMBL" id="JAAITT010000031">
    <property type="protein sequence ID" value="NSJ50830.1"/>
    <property type="molecule type" value="Genomic_DNA"/>
</dbReference>
<dbReference type="Proteomes" id="UP001299608">
    <property type="component" value="Unassembled WGS sequence"/>
</dbReference>
<keyword evidence="14" id="KW-1185">Reference proteome</keyword>
<sequence length="388" mass="40782">MKNNKKIPAINLRQYGMIIALVLITLFFGTVTGGVLFKPMNISNIFMQNSYIIFLSIGMFFCVLTGNVDLSVGSVVGVSGALLGFMIVEHNVPTPVAVIVTLVCGLLIGVFHGCFIAFLNIPPFIVTLAGMLIFRGLTMVILQGQSLSPFSKSFQYFSSGFVGTDMKAGGINILCVLLFAAAAAAIILAEQNKRKARIKYGFEVSSAKIMAAKLAAVLLAVGAILMGLGMYRAIPFILIILIIVALIYTYIADKTPVGRHVYAVGGNADAARLSGVKTRLIMFLVYVNCSFMATIAGIVVTSRLNVATSKAGTSYELDAIAACYIGGCAASGGAGSIIGVITGAAVMAVLNNGMSILGIGTDMQQVIKGFILLLAVTFDIRAKAKGKN</sequence>
<feature type="transmembrane region" description="Helical" evidence="11">
    <location>
        <begin position="319"/>
        <end position="350"/>
    </location>
</feature>
<evidence type="ECO:0000256" key="11">
    <source>
        <dbReference type="SAM" id="Phobius"/>
    </source>
</evidence>
<dbReference type="EMBL" id="JAKNGE010000040">
    <property type="protein sequence ID" value="MCG4748591.1"/>
    <property type="molecule type" value="Genomic_DNA"/>
</dbReference>
<reference evidence="12" key="3">
    <citation type="submission" date="2022-01" db="EMBL/GenBank/DDBJ databases">
        <title>Collection of gut derived symbiotic bacterial strains cultured from healthy donors.</title>
        <authorList>
            <person name="Lin H."/>
            <person name="Kohout C."/>
            <person name="Waligurski E."/>
            <person name="Pamer E.G."/>
        </authorList>
    </citation>
    <scope>NUCLEOTIDE SEQUENCE</scope>
    <source>
        <strain evidence="12">DFI.6.55</strain>
    </source>
</reference>
<evidence type="ECO:0000313" key="14">
    <source>
        <dbReference type="Proteomes" id="UP000669239"/>
    </source>
</evidence>
<feature type="transmembrane region" description="Helical" evidence="11">
    <location>
        <begin position="210"/>
        <end position="228"/>
    </location>
</feature>
<evidence type="ECO:0000313" key="13">
    <source>
        <dbReference type="EMBL" id="NSJ50830.1"/>
    </source>
</evidence>
<feature type="transmembrane region" description="Helical" evidence="11">
    <location>
        <begin position="280"/>
        <end position="299"/>
    </location>
</feature>
<evidence type="ECO:0000313" key="15">
    <source>
        <dbReference type="Proteomes" id="UP001299608"/>
    </source>
</evidence>
<organism evidence="12 15">
    <name type="scientific">Enterocloster aldenensis</name>
    <dbReference type="NCBI Taxonomy" id="358742"/>
    <lineage>
        <taxon>Bacteria</taxon>
        <taxon>Bacillati</taxon>
        <taxon>Bacillota</taxon>
        <taxon>Clostridia</taxon>
        <taxon>Lachnospirales</taxon>
        <taxon>Lachnospiraceae</taxon>
        <taxon>Enterocloster</taxon>
    </lineage>
</organism>
<dbReference type="PANTHER" id="PTHR32196">
    <property type="entry name" value="ABC TRANSPORTER PERMEASE PROTEIN YPHD-RELATED-RELATED"/>
    <property type="match status" value="1"/>
</dbReference>
<dbReference type="GO" id="GO:0005886">
    <property type="term" value="C:plasma membrane"/>
    <property type="evidence" value="ECO:0007669"/>
    <property type="project" value="UniProtKB-SubCell"/>
</dbReference>
<feature type="transmembrane region" description="Helical" evidence="11">
    <location>
        <begin position="234"/>
        <end position="251"/>
    </location>
</feature>
<dbReference type="Proteomes" id="UP000669239">
    <property type="component" value="Unassembled WGS sequence"/>
</dbReference>
<gene>
    <name evidence="13" type="ORF">G5B36_19270</name>
    <name evidence="12" type="ORF">L0N08_24565</name>
</gene>
<feature type="transmembrane region" description="Helical" evidence="11">
    <location>
        <begin position="94"/>
        <end position="118"/>
    </location>
</feature>
<feature type="transmembrane region" description="Helical" evidence="11">
    <location>
        <begin position="168"/>
        <end position="189"/>
    </location>
</feature>
<keyword evidence="5" id="KW-0762">Sugar transport</keyword>
<reference evidence="13" key="2">
    <citation type="submission" date="2020-02" db="EMBL/GenBank/DDBJ databases">
        <authorList>
            <person name="Littmann E."/>
            <person name="Sorbara M."/>
        </authorList>
    </citation>
    <scope>NUCLEOTIDE SEQUENCE</scope>
    <source>
        <strain evidence="13">MSK.1.17</strain>
    </source>
</reference>
<name>A0AAW5C7U3_9FIRM</name>
<dbReference type="RefSeq" id="WP_117560566.1">
    <property type="nucleotide sequence ID" value="NZ_CAXTHN010000059.1"/>
</dbReference>